<feature type="domain" description="Protein kinase" evidence="13">
    <location>
        <begin position="366"/>
        <end position="653"/>
    </location>
</feature>
<organism evidence="14 15">
    <name type="scientific">Heracleum sosnowskyi</name>
    <dbReference type="NCBI Taxonomy" id="360622"/>
    <lineage>
        <taxon>Eukaryota</taxon>
        <taxon>Viridiplantae</taxon>
        <taxon>Streptophyta</taxon>
        <taxon>Embryophyta</taxon>
        <taxon>Tracheophyta</taxon>
        <taxon>Spermatophyta</taxon>
        <taxon>Magnoliopsida</taxon>
        <taxon>eudicotyledons</taxon>
        <taxon>Gunneridae</taxon>
        <taxon>Pentapetalae</taxon>
        <taxon>asterids</taxon>
        <taxon>campanulids</taxon>
        <taxon>Apiales</taxon>
        <taxon>Apiaceae</taxon>
        <taxon>Apioideae</taxon>
        <taxon>apioid superclade</taxon>
        <taxon>Tordylieae</taxon>
        <taxon>Tordyliinae</taxon>
        <taxon>Heracleum</taxon>
    </lineage>
</organism>
<dbReference type="InterPro" id="IPR047117">
    <property type="entry name" value="PERK1-13-like"/>
</dbReference>
<evidence type="ECO:0000256" key="11">
    <source>
        <dbReference type="ARBA" id="ARBA00048679"/>
    </source>
</evidence>
<keyword evidence="3" id="KW-0723">Serine/threonine-protein kinase</keyword>
<evidence type="ECO:0000256" key="7">
    <source>
        <dbReference type="ARBA" id="ARBA00022840"/>
    </source>
</evidence>
<accession>A0AAD8IVP2</accession>
<keyword evidence="4" id="KW-0808">Transferase</keyword>
<evidence type="ECO:0000256" key="5">
    <source>
        <dbReference type="ARBA" id="ARBA00022692"/>
    </source>
</evidence>
<comment type="caution">
    <text evidence="14">The sequence shown here is derived from an EMBL/GenBank/DDBJ whole genome shotgun (WGS) entry which is preliminary data.</text>
</comment>
<dbReference type="GO" id="GO:0005886">
    <property type="term" value="C:plasma membrane"/>
    <property type="evidence" value="ECO:0007669"/>
    <property type="project" value="UniProtKB-SubCell"/>
</dbReference>
<evidence type="ECO:0000256" key="2">
    <source>
        <dbReference type="ARBA" id="ARBA00012513"/>
    </source>
</evidence>
<evidence type="ECO:0000256" key="6">
    <source>
        <dbReference type="ARBA" id="ARBA00022741"/>
    </source>
</evidence>
<dbReference type="PANTHER" id="PTHR47982:SF34">
    <property type="entry name" value="INACTIVE PROTEIN KINASE SELMODRAFT_444075-LIKE"/>
    <property type="match status" value="1"/>
</dbReference>
<evidence type="ECO:0000256" key="10">
    <source>
        <dbReference type="ARBA" id="ARBA00047899"/>
    </source>
</evidence>
<keyword evidence="8" id="KW-1133">Transmembrane helix</keyword>
<dbReference type="Pfam" id="PF07714">
    <property type="entry name" value="PK_Tyr_Ser-Thr"/>
    <property type="match status" value="1"/>
</dbReference>
<evidence type="ECO:0000256" key="9">
    <source>
        <dbReference type="ARBA" id="ARBA00023136"/>
    </source>
</evidence>
<dbReference type="Gene3D" id="3.30.200.20">
    <property type="entry name" value="Phosphorylase Kinase, domain 1"/>
    <property type="match status" value="1"/>
</dbReference>
<evidence type="ECO:0000256" key="1">
    <source>
        <dbReference type="ARBA" id="ARBA00004162"/>
    </source>
</evidence>
<dbReference type="Proteomes" id="UP001237642">
    <property type="component" value="Unassembled WGS sequence"/>
</dbReference>
<dbReference type="GO" id="GO:0016787">
    <property type="term" value="F:hydrolase activity"/>
    <property type="evidence" value="ECO:0007669"/>
    <property type="project" value="UniProtKB-KW"/>
</dbReference>
<dbReference type="GO" id="GO:0004674">
    <property type="term" value="F:protein serine/threonine kinase activity"/>
    <property type="evidence" value="ECO:0007669"/>
    <property type="project" value="UniProtKB-KW"/>
</dbReference>
<feature type="compositionally biased region" description="Low complexity" evidence="12">
    <location>
        <begin position="179"/>
        <end position="189"/>
    </location>
</feature>
<dbReference type="PANTHER" id="PTHR47982">
    <property type="entry name" value="PROLINE-RICH RECEPTOR-LIKE PROTEIN KINASE PERK4"/>
    <property type="match status" value="1"/>
</dbReference>
<reference evidence="14" key="2">
    <citation type="submission" date="2023-05" db="EMBL/GenBank/DDBJ databases">
        <authorList>
            <person name="Schelkunov M.I."/>
        </authorList>
    </citation>
    <scope>NUCLEOTIDE SEQUENCE</scope>
    <source>
        <strain evidence="14">Hsosn_3</strain>
        <tissue evidence="14">Leaf</tissue>
    </source>
</reference>
<comment type="catalytic activity">
    <reaction evidence="11">
        <text>L-seryl-[protein] + ATP = O-phospho-L-seryl-[protein] + ADP + H(+)</text>
        <dbReference type="Rhea" id="RHEA:17989"/>
        <dbReference type="Rhea" id="RHEA-COMP:9863"/>
        <dbReference type="Rhea" id="RHEA-COMP:11604"/>
        <dbReference type="ChEBI" id="CHEBI:15378"/>
        <dbReference type="ChEBI" id="CHEBI:29999"/>
        <dbReference type="ChEBI" id="CHEBI:30616"/>
        <dbReference type="ChEBI" id="CHEBI:83421"/>
        <dbReference type="ChEBI" id="CHEBI:456216"/>
        <dbReference type="EC" id="2.7.11.1"/>
    </reaction>
</comment>
<keyword evidence="14" id="KW-0378">Hydrolase</keyword>
<evidence type="ECO:0000313" key="14">
    <source>
        <dbReference type="EMBL" id="KAK1392496.1"/>
    </source>
</evidence>
<keyword evidence="15" id="KW-1185">Reference proteome</keyword>
<reference evidence="14" key="1">
    <citation type="submission" date="2023-02" db="EMBL/GenBank/DDBJ databases">
        <title>Genome of toxic invasive species Heracleum sosnowskyi carries increased number of genes despite the absence of recent whole-genome duplications.</title>
        <authorList>
            <person name="Schelkunov M."/>
            <person name="Shtratnikova V."/>
            <person name="Makarenko M."/>
            <person name="Klepikova A."/>
            <person name="Omelchenko D."/>
            <person name="Novikova G."/>
            <person name="Obukhova E."/>
            <person name="Bogdanov V."/>
            <person name="Penin A."/>
            <person name="Logacheva M."/>
        </authorList>
    </citation>
    <scope>NUCLEOTIDE SEQUENCE</scope>
    <source>
        <strain evidence="14">Hsosn_3</strain>
        <tissue evidence="14">Leaf</tissue>
    </source>
</reference>
<name>A0AAD8IVP2_9APIA</name>
<comment type="subcellular location">
    <subcellularLocation>
        <location evidence="1">Cell membrane</location>
        <topology evidence="1">Single-pass membrane protein</topology>
    </subcellularLocation>
</comment>
<evidence type="ECO:0000256" key="8">
    <source>
        <dbReference type="ARBA" id="ARBA00022989"/>
    </source>
</evidence>
<dbReference type="GO" id="GO:0005524">
    <property type="term" value="F:ATP binding"/>
    <property type="evidence" value="ECO:0007669"/>
    <property type="project" value="UniProtKB-KW"/>
</dbReference>
<keyword evidence="5" id="KW-0812">Transmembrane</keyword>
<evidence type="ECO:0000313" key="15">
    <source>
        <dbReference type="Proteomes" id="UP001237642"/>
    </source>
</evidence>
<dbReference type="Gene3D" id="1.10.510.10">
    <property type="entry name" value="Transferase(Phosphotransferase) domain 1"/>
    <property type="match status" value="1"/>
</dbReference>
<feature type="region of interest" description="Disordered" evidence="12">
    <location>
        <begin position="178"/>
        <end position="219"/>
    </location>
</feature>
<dbReference type="InterPro" id="IPR001245">
    <property type="entry name" value="Ser-Thr/Tyr_kinase_cat_dom"/>
</dbReference>
<keyword evidence="14" id="KW-0418">Kinase</keyword>
<dbReference type="InterPro" id="IPR000719">
    <property type="entry name" value="Prot_kinase_dom"/>
</dbReference>
<dbReference type="SUPFAM" id="SSF56112">
    <property type="entry name" value="Protein kinase-like (PK-like)"/>
    <property type="match status" value="1"/>
</dbReference>
<protein>
    <recommendedName>
        <fullName evidence="2">non-specific serine/threonine protein kinase</fullName>
        <ecNumber evidence="2">2.7.11.1</ecNumber>
    </recommendedName>
</protein>
<evidence type="ECO:0000259" key="13">
    <source>
        <dbReference type="PROSITE" id="PS50011"/>
    </source>
</evidence>
<keyword evidence="9" id="KW-0472">Membrane</keyword>
<dbReference type="AlphaFoldDB" id="A0AAD8IVP2"/>
<dbReference type="PROSITE" id="PS50011">
    <property type="entry name" value="PROTEIN_KINASE_DOM"/>
    <property type="match status" value="1"/>
</dbReference>
<evidence type="ECO:0000256" key="12">
    <source>
        <dbReference type="SAM" id="MobiDB-lite"/>
    </source>
</evidence>
<keyword evidence="7" id="KW-0067">ATP-binding</keyword>
<sequence length="690" mass="77920">MFPPKSSQPTPPEISPPAKVIVAVKAEKVISKTALAWTLTHVVRSGDCIILLAVFPAQKTGRKFWSLLRRDDRNDDRSKLPDQVFQISESCSQMVLQFRDQIEVIVRIKVVLGTPSGVVAAEAKRNEATWVVLDKNLKQERTHCMEELQCNIVVMKGSHPKVVRLNLGYSDDIQTPFFSASSSPDSSMSQGYRKRHSTPSSSPEEPRTSYTRSSGEISGSSSDMAYFVYEQNPLYERPQKVKHAPFKITELDNPHATVYSEEERVIALSTDQKSYTDGTPKRVIWIPQNHVVEQQKPRTRCSRNYPQTKPANSKIELHKHLQFDEDASVARAKFQQTQDHMYISSIREAVSLARTSSTPPPLCSLCQHKAPAFEGVFGLIHKGILKNGQVVAIKQLTFSGSQGDADFCKEVRVLNCAQHRNVVLLVGFCVQGKRRALVYEYICNNSLDFHLHENKRTPLQWHTRLKIAIGTARGLRYLHEDCRVGPIAHRDMRPINILLTHNFEPLVADVGLLRLHTEWDIFCEEQNIETLRYLAPEYFNDGNITEKVDIYAFGLVLLELITGQRTVELQCYKSEHCSFSENIYSLPSSEAVNILTNMHQLLDPSLHSHQHGNLPSEVQAMGQAAFLCLRQDPESRPPMSKVLRVLEGGETVMPVGLDLQSVGTRSAHMSSLRSYTEPESRTPHSRQLSH</sequence>
<proteinExistence type="predicted"/>
<gene>
    <name evidence="14" type="ORF">POM88_011552</name>
</gene>
<comment type="catalytic activity">
    <reaction evidence="10">
        <text>L-threonyl-[protein] + ATP = O-phospho-L-threonyl-[protein] + ADP + H(+)</text>
        <dbReference type="Rhea" id="RHEA:46608"/>
        <dbReference type="Rhea" id="RHEA-COMP:11060"/>
        <dbReference type="Rhea" id="RHEA-COMP:11605"/>
        <dbReference type="ChEBI" id="CHEBI:15378"/>
        <dbReference type="ChEBI" id="CHEBI:30013"/>
        <dbReference type="ChEBI" id="CHEBI:30616"/>
        <dbReference type="ChEBI" id="CHEBI:61977"/>
        <dbReference type="ChEBI" id="CHEBI:456216"/>
        <dbReference type="EC" id="2.7.11.1"/>
    </reaction>
</comment>
<evidence type="ECO:0000256" key="4">
    <source>
        <dbReference type="ARBA" id="ARBA00022679"/>
    </source>
</evidence>
<feature type="region of interest" description="Disordered" evidence="12">
    <location>
        <begin position="666"/>
        <end position="690"/>
    </location>
</feature>
<keyword evidence="6" id="KW-0547">Nucleotide-binding</keyword>
<dbReference type="InterPro" id="IPR011009">
    <property type="entry name" value="Kinase-like_dom_sf"/>
</dbReference>
<dbReference type="EMBL" id="JAUIZM010000003">
    <property type="protein sequence ID" value="KAK1392496.1"/>
    <property type="molecule type" value="Genomic_DNA"/>
</dbReference>
<evidence type="ECO:0000256" key="3">
    <source>
        <dbReference type="ARBA" id="ARBA00022527"/>
    </source>
</evidence>
<dbReference type="EC" id="2.7.11.1" evidence="2"/>